<reference evidence="2 3" key="2">
    <citation type="submission" date="2024-02" db="EMBL/GenBank/DDBJ databases">
        <title>The Genome Sequence of Enterococcus sp. DIV0159.</title>
        <authorList>
            <person name="Earl A."/>
            <person name="Manson A."/>
            <person name="Gilmore M."/>
            <person name="Sanders J."/>
            <person name="Shea T."/>
            <person name="Howe W."/>
            <person name="Livny J."/>
            <person name="Cuomo C."/>
            <person name="Neafsey D."/>
            <person name="Birren B."/>
        </authorList>
    </citation>
    <scope>NUCLEOTIDE SEQUENCE [LARGE SCALE GENOMIC DNA]</scope>
    <source>
        <strain evidence="2 3">665A</strain>
    </source>
</reference>
<evidence type="ECO:0000313" key="3">
    <source>
        <dbReference type="Proteomes" id="UP000664357"/>
    </source>
</evidence>
<accession>A0ABV0EV84</accession>
<gene>
    <name evidence="2" type="ORF">JZO67_004552</name>
</gene>
<sequence>MIIELGQKRVPAIGLGTWHMGDEIGKRQQEIKALRSGIDAGARVIDTAEMYGDGRSERLVGEAIAPYDRTSLYLISKFYPWHADKDNLQYSLEQSLSRLKTDYLDLYLLHWPGNVPLEETVTELERLKNAGWIRQWGVSNFDTSDMRALYSIPKGKGCLTNQVLYNLASRGIEYDLLPWMREHQLPLIAYSPIAQGDTLGARLQDNPVLQEIAANHQASIFQILLAWVIRDGKTLAIPQSGKAQHVLANLQALDIRLTALDYERLTREFPKPEKKQPLDIL</sequence>
<keyword evidence="3" id="KW-1185">Reference proteome</keyword>
<dbReference type="EMBL" id="JAFREL020000005">
    <property type="protein sequence ID" value="MEO1772570.1"/>
    <property type="molecule type" value="Genomic_DNA"/>
</dbReference>
<dbReference type="PANTHER" id="PTHR43638:SF3">
    <property type="entry name" value="ALDEHYDE REDUCTASE"/>
    <property type="match status" value="1"/>
</dbReference>
<dbReference type="CDD" id="cd19138">
    <property type="entry name" value="AKR_YeaE"/>
    <property type="match status" value="1"/>
</dbReference>
<dbReference type="PIRSF" id="PIRSF000097">
    <property type="entry name" value="AKR"/>
    <property type="match status" value="1"/>
</dbReference>
<dbReference type="PRINTS" id="PR00069">
    <property type="entry name" value="ALDKETRDTASE"/>
</dbReference>
<dbReference type="InterPro" id="IPR036812">
    <property type="entry name" value="NAD(P)_OxRdtase_dom_sf"/>
</dbReference>
<dbReference type="PANTHER" id="PTHR43638">
    <property type="entry name" value="OXIDOREDUCTASE, ALDO/KETO REDUCTASE FAMILY PROTEIN"/>
    <property type="match status" value="1"/>
</dbReference>
<dbReference type="InterPro" id="IPR020471">
    <property type="entry name" value="AKR"/>
</dbReference>
<dbReference type="SUPFAM" id="SSF51430">
    <property type="entry name" value="NAD(P)-linked oxidoreductase"/>
    <property type="match status" value="1"/>
</dbReference>
<reference evidence="2 3" key="1">
    <citation type="submission" date="2021-03" db="EMBL/GenBank/DDBJ databases">
        <authorList>
            <person name="Gilmore M.S."/>
            <person name="Schwartzman J."/>
            <person name="Van Tyne D."/>
            <person name="Martin M."/>
            <person name="Earl A.M."/>
            <person name="Manson A.L."/>
            <person name="Straub T."/>
            <person name="Salamzade R."/>
            <person name="Saavedra J."/>
            <person name="Lebreton F."/>
            <person name="Prichula J."/>
            <person name="Schaufler K."/>
            <person name="Gaca A."/>
            <person name="Sgardioli B."/>
            <person name="Wagenaar J."/>
            <person name="Strong T."/>
        </authorList>
    </citation>
    <scope>NUCLEOTIDE SEQUENCE [LARGE SCALE GENOMIC DNA]</scope>
    <source>
        <strain evidence="2 3">665A</strain>
    </source>
</reference>
<dbReference type="Gene3D" id="3.20.20.100">
    <property type="entry name" value="NADP-dependent oxidoreductase domain"/>
    <property type="match status" value="1"/>
</dbReference>
<dbReference type="Proteomes" id="UP000664357">
    <property type="component" value="Unassembled WGS sequence"/>
</dbReference>
<comment type="caution">
    <text evidence="2">The sequence shown here is derived from an EMBL/GenBank/DDBJ whole genome shotgun (WGS) entry which is preliminary data.</text>
</comment>
<dbReference type="Pfam" id="PF00248">
    <property type="entry name" value="Aldo_ket_red"/>
    <property type="match status" value="1"/>
</dbReference>
<evidence type="ECO:0000259" key="1">
    <source>
        <dbReference type="Pfam" id="PF00248"/>
    </source>
</evidence>
<feature type="domain" description="NADP-dependent oxidoreductase" evidence="1">
    <location>
        <begin position="12"/>
        <end position="266"/>
    </location>
</feature>
<protein>
    <recommendedName>
        <fullName evidence="1">NADP-dependent oxidoreductase domain-containing protein</fullName>
    </recommendedName>
</protein>
<organism evidence="2 3">
    <name type="scientific">Candidatus Enterococcus ferrettii</name>
    <dbReference type="NCBI Taxonomy" id="2815324"/>
    <lineage>
        <taxon>Bacteria</taxon>
        <taxon>Bacillati</taxon>
        <taxon>Bacillota</taxon>
        <taxon>Bacilli</taxon>
        <taxon>Lactobacillales</taxon>
        <taxon>Enterococcaceae</taxon>
        <taxon>Enterococcus</taxon>
    </lineage>
</organism>
<name>A0ABV0EV84_9ENTE</name>
<dbReference type="InterPro" id="IPR023210">
    <property type="entry name" value="NADP_OxRdtase_dom"/>
</dbReference>
<proteinExistence type="predicted"/>
<dbReference type="RefSeq" id="WP_207701110.1">
    <property type="nucleotide sequence ID" value="NZ_JAFREL020000005.1"/>
</dbReference>
<evidence type="ECO:0000313" key="2">
    <source>
        <dbReference type="EMBL" id="MEO1772570.1"/>
    </source>
</evidence>